<dbReference type="PROSITE" id="PS51257">
    <property type="entry name" value="PROKAR_LIPOPROTEIN"/>
    <property type="match status" value="1"/>
</dbReference>
<keyword evidence="5" id="KW-1185">Reference proteome</keyword>
<keyword evidence="1 3" id="KW-0732">Signal</keyword>
<proteinExistence type="predicted"/>
<reference evidence="5" key="1">
    <citation type="journal article" date="2019" name="Int. J. Syst. Evol. Microbiol.">
        <title>The Global Catalogue of Microorganisms (GCM) 10K type strain sequencing project: providing services to taxonomists for standard genome sequencing and annotation.</title>
        <authorList>
            <consortium name="The Broad Institute Genomics Platform"/>
            <consortium name="The Broad Institute Genome Sequencing Center for Infectious Disease"/>
            <person name="Wu L."/>
            <person name="Ma J."/>
        </authorList>
    </citation>
    <scope>NUCLEOTIDE SEQUENCE [LARGE SCALE GENOMIC DNA]</scope>
    <source>
        <strain evidence="5">CCUG 54356</strain>
    </source>
</reference>
<dbReference type="Gene3D" id="2.130.10.130">
    <property type="entry name" value="Integrin alpha, N-terminal"/>
    <property type="match status" value="1"/>
</dbReference>
<evidence type="ECO:0000256" key="3">
    <source>
        <dbReference type="SAM" id="SignalP"/>
    </source>
</evidence>
<feature type="region of interest" description="Disordered" evidence="2">
    <location>
        <begin position="30"/>
        <end position="58"/>
    </location>
</feature>
<protein>
    <submittedName>
        <fullName evidence="4">FG-GAP-like repeat-containing protein</fullName>
    </submittedName>
</protein>
<evidence type="ECO:0000313" key="5">
    <source>
        <dbReference type="Proteomes" id="UP001597264"/>
    </source>
</evidence>
<accession>A0ABW3U333</accession>
<evidence type="ECO:0000256" key="2">
    <source>
        <dbReference type="SAM" id="MobiDB-lite"/>
    </source>
</evidence>
<dbReference type="PANTHER" id="PTHR44103:SF1">
    <property type="entry name" value="PROPROTEIN CONVERTASE P"/>
    <property type="match status" value="1"/>
</dbReference>
<dbReference type="InterPro" id="IPR013517">
    <property type="entry name" value="FG-GAP"/>
</dbReference>
<dbReference type="Pfam" id="PF13517">
    <property type="entry name" value="FG-GAP_3"/>
    <property type="match status" value="2"/>
</dbReference>
<gene>
    <name evidence="4" type="ORF">ACFQ2X_01305</name>
</gene>
<feature type="compositionally biased region" description="Gly residues" evidence="2">
    <location>
        <begin position="30"/>
        <end position="54"/>
    </location>
</feature>
<feature type="chain" id="PRO_5045339666" evidence="3">
    <location>
        <begin position="26"/>
        <end position="943"/>
    </location>
</feature>
<organism evidence="4 5">
    <name type="scientific">Microbulbifer celer</name>
    <dbReference type="NCBI Taxonomy" id="435905"/>
    <lineage>
        <taxon>Bacteria</taxon>
        <taxon>Pseudomonadati</taxon>
        <taxon>Pseudomonadota</taxon>
        <taxon>Gammaproteobacteria</taxon>
        <taxon>Cellvibrionales</taxon>
        <taxon>Microbulbiferaceae</taxon>
        <taxon>Microbulbifer</taxon>
    </lineage>
</organism>
<comment type="caution">
    <text evidence="4">The sequence shown here is derived from an EMBL/GenBank/DDBJ whole genome shotgun (WGS) entry which is preliminary data.</text>
</comment>
<feature type="signal peptide" evidence="3">
    <location>
        <begin position="1"/>
        <end position="25"/>
    </location>
</feature>
<dbReference type="PANTHER" id="PTHR44103">
    <property type="entry name" value="PROPROTEIN CONVERTASE P"/>
    <property type="match status" value="1"/>
</dbReference>
<name>A0ABW3U333_9GAMM</name>
<evidence type="ECO:0000256" key="1">
    <source>
        <dbReference type="ARBA" id="ARBA00022729"/>
    </source>
</evidence>
<evidence type="ECO:0000313" key="4">
    <source>
        <dbReference type="EMBL" id="MFD1215223.1"/>
    </source>
</evidence>
<dbReference type="Pfam" id="PF01839">
    <property type="entry name" value="FG-GAP"/>
    <property type="match status" value="1"/>
</dbReference>
<dbReference type="EMBL" id="JBHTLR010000004">
    <property type="protein sequence ID" value="MFD1215223.1"/>
    <property type="molecule type" value="Genomic_DNA"/>
</dbReference>
<sequence>MHKQKIITFCSLIIAAFTLVLSACGGGSSGGGDAGGSGSSGGGSSSGSSGGGEGYPPRIESLSLLPEEVYTDSVIQVQLEARDLEDDPFTTSYQWFVNGEEVADETESSLDGVHFVKGDVVAVTVSLSDGDEDVSETVNVVVLDSPPVIDTSSVPKTAVYGQLLRFHVPVVDADGDAFLLHFMARPNGMTVDDEGNVTWTPTGPLFSRETGFNWTLAAVTDEAVSEAGTLITVMDSERQYPFSRAGALVAEHGEGVSAGDFDGDGKFALLLTDGEQSVYTLEQEAGGYVQNWSYPFALSGSREYISAVAAADLDGDGIDEVLVGMANQSFRGEMSKLVVIGGENRDVQQVLEVDAGGVSAIRVGDVNNDGSDELVLLVSESNQAQSTLEVRDLNLNLVWRSADLGRTASVALGDVTNDGFPDLIVSSGYVFGFNGAGYVNKWFLDGGFGGKVHAGDVDDDGIDEIISTGNSADAGVAIFDATSQSRVATYDIGGRYYSLAVGDIDSDPGEEIVIVSHYASSTEDIRALGLKDGKMVELWSMDGGVYTNHVVKFLDLSGNSARDLVWGGQGSRDYASLGIARKASEGPAEIVWQKRAPSQLDGEFVGGTVVRGGGDERVLFASNSTDSKVSGPVFLALDMDTEVVSNSPDLLLNSHSFVYVPADVNADGSDEFYIGGYPSHRSDKDWARHVGIYDPASSALEVIDSNLSYEANAITAADLTGDLMPELVATFRDGAVRAYDVAQSTVFQVSDGGDIGSFSDEGKDIAVADLDGDSSLDILAASKKGLYAFSLESGQYVQQYSNTGWLETKDEDIVDVEAADMDGDGLSEVVVVSHSREYSTIQVLDHRLQALSSLEVKNQRFTSVSVENYGQGRKNILVGLELPGLDEGLSKLVLMDPFSLETVMESPTVPGVLSPNSLNYILLGDGATPAISYGTSSVFGVTR</sequence>
<dbReference type="RefSeq" id="WP_230438023.1">
    <property type="nucleotide sequence ID" value="NZ_CP087715.1"/>
</dbReference>
<dbReference type="InterPro" id="IPR028994">
    <property type="entry name" value="Integrin_alpha_N"/>
</dbReference>
<dbReference type="SUPFAM" id="SSF69318">
    <property type="entry name" value="Integrin alpha N-terminal domain"/>
    <property type="match status" value="3"/>
</dbReference>
<dbReference type="Proteomes" id="UP001597264">
    <property type="component" value="Unassembled WGS sequence"/>
</dbReference>